<evidence type="ECO:0000313" key="4">
    <source>
        <dbReference type="EMBL" id="STZ26793.1"/>
    </source>
</evidence>
<dbReference type="Pfam" id="PF12697">
    <property type="entry name" value="Abhydrolase_6"/>
    <property type="match status" value="1"/>
</dbReference>
<feature type="domain" description="AB hydrolase-1" evidence="3">
    <location>
        <begin position="35"/>
        <end position="255"/>
    </location>
</feature>
<dbReference type="EMBL" id="UGQL01000001">
    <property type="protein sequence ID" value="STZ26793.1"/>
    <property type="molecule type" value="Genomic_DNA"/>
</dbReference>
<dbReference type="InterPro" id="IPR000073">
    <property type="entry name" value="AB_hydrolase_1"/>
</dbReference>
<dbReference type="Gene3D" id="3.40.50.1820">
    <property type="entry name" value="alpha/beta hydrolase"/>
    <property type="match status" value="1"/>
</dbReference>
<evidence type="ECO:0000259" key="3">
    <source>
        <dbReference type="Pfam" id="PF12697"/>
    </source>
</evidence>
<evidence type="ECO:0000313" key="5">
    <source>
        <dbReference type="Proteomes" id="UP000255024"/>
    </source>
</evidence>
<organism evidence="4 5">
    <name type="scientific">Myroides odoratus</name>
    <name type="common">Flavobacterium odoratum</name>
    <dbReference type="NCBI Taxonomy" id="256"/>
    <lineage>
        <taxon>Bacteria</taxon>
        <taxon>Pseudomonadati</taxon>
        <taxon>Bacteroidota</taxon>
        <taxon>Flavobacteriia</taxon>
        <taxon>Flavobacteriales</taxon>
        <taxon>Flavobacteriaceae</taxon>
        <taxon>Myroides</taxon>
    </lineage>
</organism>
<gene>
    <name evidence="4" type="ORF">NCTC11179_00320</name>
</gene>
<dbReference type="RefSeq" id="WP_115089865.1">
    <property type="nucleotide sequence ID" value="NZ_CP068107.1"/>
</dbReference>
<sequence>MIQLQHETVRIPNEVTPAILADCYWDPAIAKHPLVIFCHGYKGFKDWGAWDLAMQTLAKAGFAAVKFNFSLNGTSLDQPTEFVDLDAFGRNTYTQEQRDLARVIAHYQAQPFVDETQVFLIGHSRGGGAVLLQTYYNDQVTGAISWAGVADFKKRFPQRDNFEQWKEKGVFYSMNGRTKQQMPHYFTFWEDFVAHEQELTIQYAAQNLRKPVLIVNGTADEAVGVKEAELLHLWIKDSELFIVEGADHVFGARHPHTAEQLPDDLEKVVNKTIAFIQQQLVKE</sequence>
<dbReference type="PANTHER" id="PTHR22946">
    <property type="entry name" value="DIENELACTONE HYDROLASE DOMAIN-CONTAINING PROTEIN-RELATED"/>
    <property type="match status" value="1"/>
</dbReference>
<evidence type="ECO:0000256" key="1">
    <source>
        <dbReference type="ARBA" id="ARBA00022801"/>
    </source>
</evidence>
<proteinExistence type="inferred from homology"/>
<protein>
    <submittedName>
        <fullName evidence="4">Predicted dienelactone hydrolase</fullName>
    </submittedName>
</protein>
<dbReference type="GO" id="GO:0052689">
    <property type="term" value="F:carboxylic ester hydrolase activity"/>
    <property type="evidence" value="ECO:0007669"/>
    <property type="project" value="UniProtKB-ARBA"/>
</dbReference>
<dbReference type="AlphaFoldDB" id="A0A378RID9"/>
<name>A0A378RID9_MYROD</name>
<evidence type="ECO:0000256" key="2">
    <source>
        <dbReference type="ARBA" id="ARBA00038115"/>
    </source>
</evidence>
<accession>A0A378RID9</accession>
<dbReference type="InterPro" id="IPR029058">
    <property type="entry name" value="AB_hydrolase_fold"/>
</dbReference>
<dbReference type="InterPro" id="IPR050261">
    <property type="entry name" value="FrsA_esterase"/>
</dbReference>
<dbReference type="Proteomes" id="UP000255024">
    <property type="component" value="Unassembled WGS sequence"/>
</dbReference>
<reference evidence="4 5" key="1">
    <citation type="submission" date="2018-06" db="EMBL/GenBank/DDBJ databases">
        <authorList>
            <consortium name="Pathogen Informatics"/>
            <person name="Doyle S."/>
        </authorList>
    </citation>
    <scope>NUCLEOTIDE SEQUENCE [LARGE SCALE GENOMIC DNA]</scope>
    <source>
        <strain evidence="4 5">NCTC11179</strain>
    </source>
</reference>
<dbReference type="PANTHER" id="PTHR22946:SF9">
    <property type="entry name" value="POLYKETIDE TRANSFERASE AF380"/>
    <property type="match status" value="1"/>
</dbReference>
<comment type="similarity">
    <text evidence="2">Belongs to the AB hydrolase superfamily. FUS2 hydrolase family.</text>
</comment>
<dbReference type="SUPFAM" id="SSF53474">
    <property type="entry name" value="alpha/beta-Hydrolases"/>
    <property type="match status" value="1"/>
</dbReference>
<keyword evidence="1 4" id="KW-0378">Hydrolase</keyword>
<keyword evidence="5" id="KW-1185">Reference proteome</keyword>